<name>A0ABT0YNQ0_9BURK</name>
<evidence type="ECO:0000313" key="1">
    <source>
        <dbReference type="EMBL" id="MCM5679984.1"/>
    </source>
</evidence>
<organism evidence="1 2">
    <name type="scientific">Caldimonas mangrovi</name>
    <dbReference type="NCBI Taxonomy" id="2944811"/>
    <lineage>
        <taxon>Bacteria</taxon>
        <taxon>Pseudomonadati</taxon>
        <taxon>Pseudomonadota</taxon>
        <taxon>Betaproteobacteria</taxon>
        <taxon>Burkholderiales</taxon>
        <taxon>Sphaerotilaceae</taxon>
        <taxon>Caldimonas</taxon>
    </lineage>
</organism>
<protein>
    <submittedName>
        <fullName evidence="1">Uncharacterized protein</fullName>
    </submittedName>
</protein>
<dbReference type="RefSeq" id="WP_251778190.1">
    <property type="nucleotide sequence ID" value="NZ_JAMKFE010000005.1"/>
</dbReference>
<gene>
    <name evidence="1" type="ORF">M8A51_10610</name>
</gene>
<accession>A0ABT0YNQ0</accession>
<evidence type="ECO:0000313" key="2">
    <source>
        <dbReference type="Proteomes" id="UP001165541"/>
    </source>
</evidence>
<reference evidence="1" key="1">
    <citation type="submission" date="2022-05" db="EMBL/GenBank/DDBJ databases">
        <title>Schlegelella sp. nov., isolated from mangrove soil.</title>
        <authorList>
            <person name="Liu Y."/>
            <person name="Ge X."/>
            <person name="Liu W."/>
        </authorList>
    </citation>
    <scope>NUCLEOTIDE SEQUENCE</scope>
    <source>
        <strain evidence="1">S2-27</strain>
    </source>
</reference>
<proteinExistence type="predicted"/>
<sequence>MAEDRDGEAADANWLRMVDQCAGKPASTAKHPRPARANARTASLAAAALQGPPPEREVLRAMLPEVAQHLRARRVDLIPARDIALYLVLEWLEWHGGSLRLTDVGHNVCEQVPQRET</sequence>
<dbReference type="Proteomes" id="UP001165541">
    <property type="component" value="Unassembled WGS sequence"/>
</dbReference>
<dbReference type="EMBL" id="JAMKFE010000005">
    <property type="protein sequence ID" value="MCM5679984.1"/>
    <property type="molecule type" value="Genomic_DNA"/>
</dbReference>
<keyword evidence="2" id="KW-1185">Reference proteome</keyword>
<comment type="caution">
    <text evidence="1">The sequence shown here is derived from an EMBL/GenBank/DDBJ whole genome shotgun (WGS) entry which is preliminary data.</text>
</comment>